<evidence type="ECO:0000313" key="3">
    <source>
        <dbReference type="Proteomes" id="UP000464378"/>
    </source>
</evidence>
<dbReference type="SUPFAM" id="SSF54593">
    <property type="entry name" value="Glyoxalase/Bleomycin resistance protein/Dihydroxybiphenyl dioxygenase"/>
    <property type="match status" value="1"/>
</dbReference>
<dbReference type="Pfam" id="PF00903">
    <property type="entry name" value="Glyoxalase"/>
    <property type="match status" value="1"/>
</dbReference>
<dbReference type="GO" id="GO:0016829">
    <property type="term" value="F:lyase activity"/>
    <property type="evidence" value="ECO:0007669"/>
    <property type="project" value="UniProtKB-KW"/>
</dbReference>
<reference evidence="2" key="1">
    <citation type="submission" date="2019-04" db="EMBL/GenBank/DDBJ databases">
        <authorList>
            <consortium name="Science for Life Laboratories"/>
        </authorList>
    </citation>
    <scope>NUCLEOTIDE SEQUENCE</scope>
    <source>
        <strain evidence="2">MBLW1</strain>
    </source>
</reference>
<accession>A0A6C2YM60</accession>
<dbReference type="PROSITE" id="PS51819">
    <property type="entry name" value="VOC"/>
    <property type="match status" value="1"/>
</dbReference>
<dbReference type="InterPro" id="IPR029068">
    <property type="entry name" value="Glyas_Bleomycin-R_OHBP_Dase"/>
</dbReference>
<dbReference type="AlphaFoldDB" id="A0A6C2YM60"/>
<protein>
    <recommendedName>
        <fullName evidence="1">VOC domain-containing protein</fullName>
    </recommendedName>
</protein>
<dbReference type="EMBL" id="LR593887">
    <property type="protein sequence ID" value="VTS00726.1"/>
    <property type="molecule type" value="Genomic_DNA"/>
</dbReference>
<proteinExistence type="predicted"/>
<feature type="domain" description="VOC" evidence="1">
    <location>
        <begin position="2"/>
        <end position="112"/>
    </location>
</feature>
<name>A0A6C2YM60_9BACT</name>
<keyword evidence="3" id="KW-1185">Reference proteome</keyword>
<dbReference type="Proteomes" id="UP000464378">
    <property type="component" value="Chromosome"/>
</dbReference>
<dbReference type="InParanoid" id="A0A6C2YM60"/>
<dbReference type="EMBL" id="LR586016">
    <property type="protein sequence ID" value="VIP02213.1"/>
    <property type="molecule type" value="Genomic_DNA"/>
</dbReference>
<evidence type="ECO:0000259" key="1">
    <source>
        <dbReference type="PROSITE" id="PS51819"/>
    </source>
</evidence>
<organism evidence="2">
    <name type="scientific">Tuwongella immobilis</name>
    <dbReference type="NCBI Taxonomy" id="692036"/>
    <lineage>
        <taxon>Bacteria</taxon>
        <taxon>Pseudomonadati</taxon>
        <taxon>Planctomycetota</taxon>
        <taxon>Planctomycetia</taxon>
        <taxon>Gemmatales</taxon>
        <taxon>Gemmataceae</taxon>
        <taxon>Tuwongella</taxon>
    </lineage>
</organism>
<dbReference type="RefSeq" id="WP_162657410.1">
    <property type="nucleotide sequence ID" value="NZ_LR593887.1"/>
</dbReference>
<dbReference type="InterPro" id="IPR004360">
    <property type="entry name" value="Glyas_Fos-R_dOase_dom"/>
</dbReference>
<keyword evidence="2" id="KW-0456">Lyase</keyword>
<sequence>MRHGPIVEIEVRDWQQSLLWYRDRLGLSVVMSDPPRGYVLLERAGLRLAIKHGTPTPGGIRIFWEVENLPQQIAMLEQHGVSPASPLKVSDEGYRRILLRDPDGYTIGLFDWLTPPTA</sequence>
<dbReference type="KEGG" id="tim:GMBLW1_17470"/>
<gene>
    <name evidence="2" type="ORF">GMBLW1_17470</name>
</gene>
<dbReference type="InterPro" id="IPR037523">
    <property type="entry name" value="VOC_core"/>
</dbReference>
<evidence type="ECO:0000313" key="2">
    <source>
        <dbReference type="EMBL" id="VIP02213.1"/>
    </source>
</evidence>
<dbReference type="Gene3D" id="3.10.180.10">
    <property type="entry name" value="2,3-Dihydroxybiphenyl 1,2-Dioxygenase, domain 1"/>
    <property type="match status" value="1"/>
</dbReference>